<gene>
    <name evidence="2" type="ORF">LT679_06910</name>
</gene>
<feature type="transmembrane region" description="Helical" evidence="1">
    <location>
        <begin position="29"/>
        <end position="47"/>
    </location>
</feature>
<evidence type="ECO:0000313" key="3">
    <source>
        <dbReference type="Proteomes" id="UP001199919"/>
    </source>
</evidence>
<dbReference type="Proteomes" id="UP001199919">
    <property type="component" value="Unassembled WGS sequence"/>
</dbReference>
<keyword evidence="1" id="KW-0812">Transmembrane</keyword>
<comment type="caution">
    <text evidence="2">The sequence shown here is derived from an EMBL/GenBank/DDBJ whole genome shotgun (WGS) entry which is preliminary data.</text>
</comment>
<keyword evidence="1" id="KW-1133">Transmembrane helix</keyword>
<name>A0ABS8TZN3_9SPHI</name>
<keyword evidence="1" id="KW-0472">Membrane</keyword>
<dbReference type="EMBL" id="JAJPWV010000002">
    <property type="protein sequence ID" value="MCD8740329.1"/>
    <property type="molecule type" value="Genomic_DNA"/>
</dbReference>
<accession>A0ABS8TZN3</accession>
<keyword evidence="3" id="KW-1185">Reference proteome</keyword>
<sequence length="48" mass="5691">MKAKFKMIRTDLYNVLVEGNGNRQQMARVFFLLFVPLYTLYASFGHFN</sequence>
<proteinExistence type="predicted"/>
<evidence type="ECO:0000313" key="2">
    <source>
        <dbReference type="EMBL" id="MCD8740329.1"/>
    </source>
</evidence>
<reference evidence="2 3" key="1">
    <citation type="submission" date="2021-12" db="EMBL/GenBank/DDBJ databases">
        <title>Mucilaginibacter roseus genome.</title>
        <authorList>
            <person name="Ferreira J.R."/>
            <person name="Newman J.D."/>
        </authorList>
    </citation>
    <scope>NUCLEOTIDE SEQUENCE [LARGE SCALE GENOMIC DNA]</scope>
    <source>
        <strain evidence="2 3">LMG 28454</strain>
    </source>
</reference>
<evidence type="ECO:0000256" key="1">
    <source>
        <dbReference type="SAM" id="Phobius"/>
    </source>
</evidence>
<dbReference type="RefSeq" id="WP_232176728.1">
    <property type="nucleotide sequence ID" value="NZ_JAJPWV010000002.1"/>
</dbReference>
<organism evidence="2 3">
    <name type="scientific">Mucilaginibacter roseus</name>
    <dbReference type="NCBI Taxonomy" id="1528868"/>
    <lineage>
        <taxon>Bacteria</taxon>
        <taxon>Pseudomonadati</taxon>
        <taxon>Bacteroidota</taxon>
        <taxon>Sphingobacteriia</taxon>
        <taxon>Sphingobacteriales</taxon>
        <taxon>Sphingobacteriaceae</taxon>
        <taxon>Mucilaginibacter</taxon>
    </lineage>
</organism>
<protein>
    <submittedName>
        <fullName evidence="2">Uncharacterized protein</fullName>
    </submittedName>
</protein>